<dbReference type="Pfam" id="PF05193">
    <property type="entry name" value="Peptidase_M16_C"/>
    <property type="match status" value="1"/>
</dbReference>
<evidence type="ECO:0000259" key="3">
    <source>
        <dbReference type="Pfam" id="PF05193"/>
    </source>
</evidence>
<dbReference type="InterPro" id="IPR007863">
    <property type="entry name" value="Peptidase_M16_C"/>
</dbReference>
<feature type="domain" description="Peptidase M16 C-terminal" evidence="3">
    <location>
        <begin position="189"/>
        <end position="362"/>
    </location>
</feature>
<dbReference type="Gene3D" id="3.30.830.10">
    <property type="entry name" value="Metalloenzyme, LuxS/M16 peptidase-like"/>
    <property type="match status" value="2"/>
</dbReference>
<protein>
    <submittedName>
        <fullName evidence="4">Peptidase M16 inactive domain protein</fullName>
    </submittedName>
</protein>
<organism evidence="4 5">
    <name type="scientific">Nereida ignava</name>
    <dbReference type="NCBI Taxonomy" id="282199"/>
    <lineage>
        <taxon>Bacteria</taxon>
        <taxon>Pseudomonadati</taxon>
        <taxon>Pseudomonadota</taxon>
        <taxon>Alphaproteobacteria</taxon>
        <taxon>Rhodobacterales</taxon>
        <taxon>Roseobacteraceae</taxon>
        <taxon>Nereida</taxon>
    </lineage>
</organism>
<dbReference type="PANTHER" id="PTHR11851:SF224">
    <property type="entry name" value="PROCESSING PROTEASE"/>
    <property type="match status" value="1"/>
</dbReference>
<dbReference type="AlphaFoldDB" id="A0A0U1NLH8"/>
<keyword evidence="5" id="KW-1185">Reference proteome</keyword>
<dbReference type="Pfam" id="PF00675">
    <property type="entry name" value="Peptidase_M16"/>
    <property type="match status" value="1"/>
</dbReference>
<evidence type="ECO:0000313" key="5">
    <source>
        <dbReference type="Proteomes" id="UP000048949"/>
    </source>
</evidence>
<dbReference type="GO" id="GO:0046872">
    <property type="term" value="F:metal ion binding"/>
    <property type="evidence" value="ECO:0007669"/>
    <property type="project" value="InterPro"/>
</dbReference>
<feature type="signal peptide" evidence="1">
    <location>
        <begin position="1"/>
        <end position="21"/>
    </location>
</feature>
<dbReference type="InterPro" id="IPR050361">
    <property type="entry name" value="MPP/UQCRC_Complex"/>
</dbReference>
<name>A0A0U1NLH8_9RHOB</name>
<accession>A0A0U1NLH8</accession>
<gene>
    <name evidence="4" type="ORF">NIG5292_01393</name>
</gene>
<dbReference type="InterPro" id="IPR011765">
    <property type="entry name" value="Pept_M16_N"/>
</dbReference>
<keyword evidence="1" id="KW-0732">Signal</keyword>
<reference evidence="4 5" key="1">
    <citation type="submission" date="2015-04" db="EMBL/GenBank/DDBJ databases">
        <authorList>
            <person name="Syromyatnikov M.Y."/>
            <person name="Popov V.N."/>
        </authorList>
    </citation>
    <scope>NUCLEOTIDE SEQUENCE [LARGE SCALE GENOMIC DNA]</scope>
    <source>
        <strain evidence="4 5">CECT 5292</strain>
    </source>
</reference>
<sequence length="438" mass="47314">MIRSFITTFVAFLMTAHTAFAAVEIQEVTSKSGIKAWLVEEHSIPFVALEIRFKGGASLDAEGKRGAINLMTALLEEGSGDMDAQAFAQARDALAADFSFDVNDDSLQISARFLTDTQDEAIALLRQAILKPLFEQSAIDRVKSQVQSIIASDLKDPNSIASETFARLAYGQHPYASNINGTQQSVAALTQADLFEAKDRTMALDRLYVGASGDITPDALAFLLDDLLLGLPESGAPMPAQVTQSLQAGVTVVPFETPQSVALFGHNGLSQDDPDFFAAFILNTILGGSGFEARLMKEVREERGLTYGIGSYLVPKDYAAMYLGQVSSANDRIAEAVEVTKQVWADTARNGVSEDELSRAQTYLTGAYPLRFDGNGPIANIMVGMQMQGLPIDYIPTRNDKVEAVTLEDVNRVAAELLRADDLHFVVVGQPMGLQSTN</sequence>
<evidence type="ECO:0000259" key="2">
    <source>
        <dbReference type="Pfam" id="PF00675"/>
    </source>
</evidence>
<evidence type="ECO:0000313" key="4">
    <source>
        <dbReference type="EMBL" id="CRK75349.1"/>
    </source>
</evidence>
<dbReference type="Proteomes" id="UP000048949">
    <property type="component" value="Unassembled WGS sequence"/>
</dbReference>
<dbReference type="OrthoDB" id="9811314at2"/>
<dbReference type="InterPro" id="IPR011249">
    <property type="entry name" value="Metalloenz_LuxS/M16"/>
</dbReference>
<feature type="chain" id="PRO_5006712248" evidence="1">
    <location>
        <begin position="22"/>
        <end position="438"/>
    </location>
</feature>
<dbReference type="RefSeq" id="WP_048598729.1">
    <property type="nucleotide sequence ID" value="NZ_CBFHGK010000002.1"/>
</dbReference>
<evidence type="ECO:0000256" key="1">
    <source>
        <dbReference type="SAM" id="SignalP"/>
    </source>
</evidence>
<proteinExistence type="predicted"/>
<dbReference type="STRING" id="282199.GCA_001049735_01392"/>
<feature type="domain" description="Peptidase M16 N-terminal" evidence="2">
    <location>
        <begin position="40"/>
        <end position="182"/>
    </location>
</feature>
<dbReference type="PANTHER" id="PTHR11851">
    <property type="entry name" value="METALLOPROTEASE"/>
    <property type="match status" value="1"/>
</dbReference>
<dbReference type="SUPFAM" id="SSF63411">
    <property type="entry name" value="LuxS/MPP-like metallohydrolase"/>
    <property type="match status" value="2"/>
</dbReference>
<dbReference type="EMBL" id="CVQV01000005">
    <property type="protein sequence ID" value="CRK75349.1"/>
    <property type="molecule type" value="Genomic_DNA"/>
</dbReference>